<dbReference type="EMBL" id="CP151508">
    <property type="protein sequence ID" value="WZN64052.1"/>
    <property type="molecule type" value="Genomic_DNA"/>
</dbReference>
<dbReference type="GO" id="GO:0015969">
    <property type="term" value="P:guanosine tetraphosphate metabolic process"/>
    <property type="evidence" value="ECO:0007669"/>
    <property type="project" value="InterPro"/>
</dbReference>
<keyword evidence="3" id="KW-0547">Nucleotide-binding</keyword>
<evidence type="ECO:0000259" key="6">
    <source>
        <dbReference type="PROSITE" id="PS51831"/>
    </source>
</evidence>
<dbReference type="Gene3D" id="3.30.460.10">
    <property type="entry name" value="Beta Polymerase, domain 2"/>
    <property type="match status" value="1"/>
</dbReference>
<dbReference type="SUPFAM" id="SSF81301">
    <property type="entry name" value="Nucleotidyltransferase"/>
    <property type="match status" value="1"/>
</dbReference>
<dbReference type="Pfam" id="PF13291">
    <property type="entry name" value="ACT_4"/>
    <property type="match status" value="1"/>
</dbReference>
<name>A0AAX4PDI2_9CHLO</name>
<dbReference type="AlphaFoldDB" id="A0AAX4PDI2"/>
<dbReference type="FunFam" id="1.10.3210.10:FF:000001">
    <property type="entry name" value="GTP pyrophosphokinase RelA"/>
    <property type="match status" value="1"/>
</dbReference>
<dbReference type="InterPro" id="IPR004095">
    <property type="entry name" value="TGS"/>
</dbReference>
<dbReference type="Pfam" id="PF04607">
    <property type="entry name" value="RelA_SpoT"/>
    <property type="match status" value="1"/>
</dbReference>
<dbReference type="InterPro" id="IPR043519">
    <property type="entry name" value="NT_sf"/>
</dbReference>
<proteinExistence type="inferred from homology"/>
<dbReference type="SUPFAM" id="SSF55021">
    <property type="entry name" value="ACT-like"/>
    <property type="match status" value="1"/>
</dbReference>
<dbReference type="SUPFAM" id="SSF81271">
    <property type="entry name" value="TGS-like"/>
    <property type="match status" value="1"/>
</dbReference>
<feature type="region of interest" description="Disordered" evidence="4">
    <location>
        <begin position="1"/>
        <end position="31"/>
    </location>
</feature>
<dbReference type="PANTHER" id="PTHR43061">
    <property type="entry name" value="GTP DIPHOSPHOKINASE RSH1, CHLOROPLASTIC-RELATED"/>
    <property type="match status" value="1"/>
</dbReference>
<dbReference type="Gene3D" id="1.10.3210.10">
    <property type="entry name" value="Hypothetical protein af1432"/>
    <property type="match status" value="1"/>
</dbReference>
<dbReference type="GO" id="GO:0005525">
    <property type="term" value="F:GTP binding"/>
    <property type="evidence" value="ECO:0007669"/>
    <property type="project" value="UniProtKB-KW"/>
</dbReference>
<comment type="similarity">
    <text evidence="1">Belongs to the RelA/SpoT family.</text>
</comment>
<accession>A0AAX4PDI2</accession>
<evidence type="ECO:0000256" key="3">
    <source>
        <dbReference type="ARBA" id="ARBA00023134"/>
    </source>
</evidence>
<evidence type="ECO:0000313" key="7">
    <source>
        <dbReference type="EMBL" id="WZN64052.1"/>
    </source>
</evidence>
<evidence type="ECO:0000259" key="5">
    <source>
        <dbReference type="PROSITE" id="PS51671"/>
    </source>
</evidence>
<evidence type="ECO:0000313" key="8">
    <source>
        <dbReference type="Proteomes" id="UP001472866"/>
    </source>
</evidence>
<evidence type="ECO:0000256" key="4">
    <source>
        <dbReference type="SAM" id="MobiDB-lite"/>
    </source>
</evidence>
<feature type="compositionally biased region" description="Gly residues" evidence="4">
    <location>
        <begin position="1"/>
        <end position="11"/>
    </location>
</feature>
<feature type="domain" description="ACT" evidence="5">
    <location>
        <begin position="717"/>
        <end position="788"/>
    </location>
</feature>
<dbReference type="SUPFAM" id="SSF109604">
    <property type="entry name" value="HD-domain/PDEase-like"/>
    <property type="match status" value="1"/>
</dbReference>
<dbReference type="InterPro" id="IPR002912">
    <property type="entry name" value="ACT_dom"/>
</dbReference>
<dbReference type="InterPro" id="IPR045865">
    <property type="entry name" value="ACT-like_dom_sf"/>
</dbReference>
<dbReference type="Gene3D" id="3.10.20.30">
    <property type="match status" value="1"/>
</dbReference>
<evidence type="ECO:0000256" key="2">
    <source>
        <dbReference type="ARBA" id="ARBA00013251"/>
    </source>
</evidence>
<keyword evidence="3" id="KW-0342">GTP-binding</keyword>
<dbReference type="InterPro" id="IPR003607">
    <property type="entry name" value="HD/PDEase_dom"/>
</dbReference>
<gene>
    <name evidence="7" type="ORF">HKI87_08g56060</name>
</gene>
<sequence length="800" mass="88002">MMKGLSGGGRHVGGKRGITTPLPPLRSPSLSQNHARYAHEFSLETRRNCPNCKFLRVGEGGRWQKRRIFAERGDRQSPSSTGGNGGNGGGGEQRRRQRGDEVEVRAGGGGSSSGVASQSHQEVLGGDPFSIQRLWLELEESVPYLSAEELRRCQQGLQIAYGAHKGQKRKSGEPYIIHPVAVAQILGELKMDADSIVAGLLHDVVEDTDKVSFADIESIFGEGVRHIVEGETKVTKLREKSGAFGGKDDKKHVDMQQLFIAMTKEIRIIIVKLADRLHNMRTLEHMPPHKQKKIATETLTIFAPLANLLGLYNIQNELEDLSFRYSLPDEYRALSVRVKSLKMDQNAVVYEARQALQEALESDPFFNQITEIFEVRMASRSLYNIHKKLKANALQLRDLQNIVQLHVIAKPKDDIGHTAADVAAGMVSAADRQVCYYLLGKVHALWAPIPGKFKDFVATPKGNNYQALHTSVIPLGSKDLFPLEIQIRTETMNALAERGYAAHRRLVAGAVGGEGPAVAEVAANGNGNGNHSRSAEAYAKEGLWQAGWLNAVKDWQKEFVGSVTAEEFVATVVGDFLPRPIFCFSADGTLVSLPKGATIVDFAYQLDVGREMLMAKVNGVPTHPSHELKLAEVVEIVRHHGPPSQYILKRQSEYLTYAKSRSTRHKIMKFLKEESKVLPGAKASAKRQQKEDKASAKKEAMASDLVSMPYHTGEVVWLILKCSDEVGLLASVASVISSSGVGIRTYSGSSNEYSSVFLMNFELAVKAAKPENLKTLCDQLYELRAITSFAMGCNWSPPKS</sequence>
<dbReference type="Pfam" id="PF02824">
    <property type="entry name" value="TGS"/>
    <property type="match status" value="1"/>
</dbReference>
<feature type="compositionally biased region" description="Basic and acidic residues" evidence="4">
    <location>
        <begin position="92"/>
        <end position="104"/>
    </location>
</feature>
<dbReference type="InterPro" id="IPR012676">
    <property type="entry name" value="TGS-like"/>
</dbReference>
<dbReference type="CDD" id="cd05399">
    <property type="entry name" value="NT_Rel-Spo_like"/>
    <property type="match status" value="1"/>
</dbReference>
<dbReference type="Pfam" id="PF13328">
    <property type="entry name" value="HD_4"/>
    <property type="match status" value="1"/>
</dbReference>
<dbReference type="InterPro" id="IPR007685">
    <property type="entry name" value="RelA_SpoT"/>
</dbReference>
<dbReference type="PANTHER" id="PTHR43061:SF1">
    <property type="entry name" value="GTP DIPHOSPHOKINASE RSH1, CHLOROPLASTIC-RELATED"/>
    <property type="match status" value="1"/>
</dbReference>
<keyword evidence="8" id="KW-1185">Reference proteome</keyword>
<feature type="domain" description="HD" evidence="6">
    <location>
        <begin position="175"/>
        <end position="280"/>
    </location>
</feature>
<dbReference type="EC" id="2.7.6.5" evidence="2"/>
<dbReference type="SMART" id="SM00471">
    <property type="entry name" value="HDc"/>
    <property type="match status" value="1"/>
</dbReference>
<feature type="region of interest" description="Disordered" evidence="4">
    <location>
        <begin position="69"/>
        <end position="121"/>
    </location>
</feature>
<dbReference type="Proteomes" id="UP001472866">
    <property type="component" value="Chromosome 08"/>
</dbReference>
<protein>
    <recommendedName>
        <fullName evidence="2">GTP diphosphokinase</fullName>
        <ecNumber evidence="2">2.7.6.5</ecNumber>
    </recommendedName>
</protein>
<dbReference type="InterPro" id="IPR012675">
    <property type="entry name" value="Beta-grasp_dom_sf"/>
</dbReference>
<dbReference type="PROSITE" id="PS51671">
    <property type="entry name" value="ACT"/>
    <property type="match status" value="1"/>
</dbReference>
<dbReference type="PROSITE" id="PS51831">
    <property type="entry name" value="HD"/>
    <property type="match status" value="1"/>
</dbReference>
<organism evidence="7 8">
    <name type="scientific">Chloropicon roscoffensis</name>
    <dbReference type="NCBI Taxonomy" id="1461544"/>
    <lineage>
        <taxon>Eukaryota</taxon>
        <taxon>Viridiplantae</taxon>
        <taxon>Chlorophyta</taxon>
        <taxon>Chloropicophyceae</taxon>
        <taxon>Chloropicales</taxon>
        <taxon>Chloropicaceae</taxon>
        <taxon>Chloropicon</taxon>
    </lineage>
</organism>
<reference evidence="7 8" key="1">
    <citation type="submission" date="2024-03" db="EMBL/GenBank/DDBJ databases">
        <title>Complete genome sequence of the green alga Chloropicon roscoffensis RCC1871.</title>
        <authorList>
            <person name="Lemieux C."/>
            <person name="Pombert J.-F."/>
            <person name="Otis C."/>
            <person name="Turmel M."/>
        </authorList>
    </citation>
    <scope>NUCLEOTIDE SEQUENCE [LARGE SCALE GENOMIC DNA]</scope>
    <source>
        <strain evidence="7 8">RCC1871</strain>
    </source>
</reference>
<feature type="compositionally biased region" description="Gly residues" evidence="4">
    <location>
        <begin position="82"/>
        <end position="91"/>
    </location>
</feature>
<dbReference type="SMART" id="SM00954">
    <property type="entry name" value="RelA_SpoT"/>
    <property type="match status" value="1"/>
</dbReference>
<evidence type="ECO:0000256" key="1">
    <source>
        <dbReference type="ARBA" id="ARBA00007476"/>
    </source>
</evidence>
<dbReference type="CDD" id="cd00077">
    <property type="entry name" value="HDc"/>
    <property type="match status" value="1"/>
</dbReference>
<dbReference type="GO" id="GO:0008728">
    <property type="term" value="F:GTP diphosphokinase activity"/>
    <property type="evidence" value="ECO:0007669"/>
    <property type="project" value="UniProtKB-EC"/>
</dbReference>
<dbReference type="InterPro" id="IPR006674">
    <property type="entry name" value="HD_domain"/>
</dbReference>